<accession>A0A382ADZ9</accession>
<dbReference type="Pfam" id="PF03702">
    <property type="entry name" value="AnmK"/>
    <property type="match status" value="1"/>
</dbReference>
<dbReference type="PANTHER" id="PTHR30605:SF0">
    <property type="entry name" value="ANHYDRO-N-ACETYLMURAMIC ACID KINASE"/>
    <property type="match status" value="1"/>
</dbReference>
<reference evidence="1" key="1">
    <citation type="submission" date="2018-05" db="EMBL/GenBank/DDBJ databases">
        <authorList>
            <person name="Lanie J.A."/>
            <person name="Ng W.-L."/>
            <person name="Kazmierczak K.M."/>
            <person name="Andrzejewski T.M."/>
            <person name="Davidsen T.M."/>
            <person name="Wayne K.J."/>
            <person name="Tettelin H."/>
            <person name="Glass J.I."/>
            <person name="Rusch D."/>
            <person name="Podicherti R."/>
            <person name="Tsui H.-C.T."/>
            <person name="Winkler M.E."/>
        </authorList>
    </citation>
    <scope>NUCLEOTIDE SEQUENCE</scope>
</reference>
<dbReference type="Gene3D" id="3.30.420.40">
    <property type="match status" value="1"/>
</dbReference>
<dbReference type="AlphaFoldDB" id="A0A382ADZ9"/>
<sequence>MSVDLNILRKKQRLTMVGLMTGTSMDGLDICVAEVEFGEKSVKINVLETGSAPYSEKMRTDVEICLELDEKMIAETDDSLGRFMANETTRFLKRHGLNDIDAVAMHGQTVHHVSGESTLQIGEPSFLAQALDVPVISDFRTADITAGGTG</sequence>
<evidence type="ECO:0000313" key="1">
    <source>
        <dbReference type="EMBL" id="SVA99746.1"/>
    </source>
</evidence>
<dbReference type="InterPro" id="IPR005338">
    <property type="entry name" value="Anhydro_N_Ac-Mur_kinase"/>
</dbReference>
<evidence type="ECO:0008006" key="2">
    <source>
        <dbReference type="Google" id="ProtNLM"/>
    </source>
</evidence>
<organism evidence="1">
    <name type="scientific">marine metagenome</name>
    <dbReference type="NCBI Taxonomy" id="408172"/>
    <lineage>
        <taxon>unclassified sequences</taxon>
        <taxon>metagenomes</taxon>
        <taxon>ecological metagenomes</taxon>
    </lineage>
</organism>
<dbReference type="GO" id="GO:0005524">
    <property type="term" value="F:ATP binding"/>
    <property type="evidence" value="ECO:0007669"/>
    <property type="project" value="InterPro"/>
</dbReference>
<proteinExistence type="predicted"/>
<protein>
    <recommendedName>
        <fullName evidence="2">Anhydro-N-acetylmuramic acid kinase</fullName>
    </recommendedName>
</protein>
<dbReference type="PANTHER" id="PTHR30605">
    <property type="entry name" value="ANHYDRO-N-ACETYLMURAMIC ACID KINASE"/>
    <property type="match status" value="1"/>
</dbReference>
<gene>
    <name evidence="1" type="ORF">METZ01_LOCUS152600</name>
</gene>
<name>A0A382ADZ9_9ZZZZ</name>
<dbReference type="EMBL" id="UINC01024990">
    <property type="protein sequence ID" value="SVA99746.1"/>
    <property type="molecule type" value="Genomic_DNA"/>
</dbReference>
<feature type="non-terminal residue" evidence="1">
    <location>
        <position position="150"/>
    </location>
</feature>
<dbReference type="GO" id="GO:0016773">
    <property type="term" value="F:phosphotransferase activity, alcohol group as acceptor"/>
    <property type="evidence" value="ECO:0007669"/>
    <property type="project" value="InterPro"/>
</dbReference>
<dbReference type="GO" id="GO:0009254">
    <property type="term" value="P:peptidoglycan turnover"/>
    <property type="evidence" value="ECO:0007669"/>
    <property type="project" value="InterPro"/>
</dbReference>
<dbReference type="GO" id="GO:0006040">
    <property type="term" value="P:amino sugar metabolic process"/>
    <property type="evidence" value="ECO:0007669"/>
    <property type="project" value="InterPro"/>
</dbReference>